<keyword evidence="3" id="KW-0807">Transducer</keyword>
<feature type="transmembrane region" description="Helical" evidence="4">
    <location>
        <begin position="104"/>
        <end position="122"/>
    </location>
</feature>
<proteinExistence type="inferred from homology"/>
<keyword evidence="7" id="KW-1185">Reference proteome</keyword>
<dbReference type="RefSeq" id="WP_307216339.1">
    <property type="nucleotide sequence ID" value="NZ_JAUSTI010000006.1"/>
</dbReference>
<reference evidence="6 7" key="1">
    <citation type="submission" date="2023-07" db="EMBL/GenBank/DDBJ databases">
        <title>Sorghum-associated microbial communities from plants grown in Nebraska, USA.</title>
        <authorList>
            <person name="Schachtman D."/>
        </authorList>
    </citation>
    <scope>NUCLEOTIDE SEQUENCE [LARGE SCALE GENOMIC DNA]</scope>
    <source>
        <strain evidence="6 7">DS1314</strain>
    </source>
</reference>
<feature type="transmembrane region" description="Helical" evidence="4">
    <location>
        <begin position="62"/>
        <end position="78"/>
    </location>
</feature>
<dbReference type="Gene3D" id="1.10.287.950">
    <property type="entry name" value="Methyl-accepting chemotaxis protein"/>
    <property type="match status" value="1"/>
</dbReference>
<dbReference type="InterPro" id="IPR004089">
    <property type="entry name" value="MCPsignal_dom"/>
</dbReference>
<evidence type="ECO:0000259" key="5">
    <source>
        <dbReference type="PROSITE" id="PS50111"/>
    </source>
</evidence>
<accession>A0ABT9WD61</accession>
<evidence type="ECO:0000313" key="6">
    <source>
        <dbReference type="EMBL" id="MDQ0171205.1"/>
    </source>
</evidence>
<keyword evidence="4" id="KW-0812">Transmembrane</keyword>
<dbReference type="PRINTS" id="PR00260">
    <property type="entry name" value="CHEMTRNSDUCR"/>
</dbReference>
<keyword evidence="4" id="KW-0472">Membrane</keyword>
<feature type="transmembrane region" description="Helical" evidence="4">
    <location>
        <begin position="37"/>
        <end position="55"/>
    </location>
</feature>
<dbReference type="SMART" id="SM00283">
    <property type="entry name" value="MA"/>
    <property type="match status" value="1"/>
</dbReference>
<dbReference type="PANTHER" id="PTHR43531:SF11">
    <property type="entry name" value="METHYL-ACCEPTING CHEMOTAXIS PROTEIN 3"/>
    <property type="match status" value="1"/>
</dbReference>
<protein>
    <submittedName>
        <fullName evidence="6">Methyl-accepting chemotaxis protein</fullName>
    </submittedName>
</protein>
<evidence type="ECO:0000256" key="2">
    <source>
        <dbReference type="ARBA" id="ARBA00029447"/>
    </source>
</evidence>
<feature type="domain" description="Methyl-accepting transducer" evidence="5">
    <location>
        <begin position="199"/>
        <end position="456"/>
    </location>
</feature>
<evidence type="ECO:0000313" key="7">
    <source>
        <dbReference type="Proteomes" id="UP001233836"/>
    </source>
</evidence>
<comment type="caution">
    <text evidence="6">The sequence shown here is derived from an EMBL/GenBank/DDBJ whole genome shotgun (WGS) entry which is preliminary data.</text>
</comment>
<dbReference type="InterPro" id="IPR004090">
    <property type="entry name" value="Chemotax_Me-accpt_rcpt"/>
</dbReference>
<feature type="transmembrane region" description="Helical" evidence="4">
    <location>
        <begin position="134"/>
        <end position="154"/>
    </location>
</feature>
<keyword evidence="1" id="KW-0145">Chemotaxis</keyword>
<dbReference type="SUPFAM" id="SSF58104">
    <property type="entry name" value="Methyl-accepting chemotaxis protein (MCP) signaling domain"/>
    <property type="match status" value="1"/>
</dbReference>
<dbReference type="InterPro" id="IPR051310">
    <property type="entry name" value="MCP_chemotaxis"/>
</dbReference>
<gene>
    <name evidence="6" type="ORF">J2T19_002657</name>
</gene>
<dbReference type="PANTHER" id="PTHR43531">
    <property type="entry name" value="PROTEIN ICFG"/>
    <property type="match status" value="1"/>
</dbReference>
<evidence type="ECO:0000256" key="4">
    <source>
        <dbReference type="SAM" id="Phobius"/>
    </source>
</evidence>
<sequence length="497" mass="54804">MNRYDEIMWNRNKVITIILWGVVALGFAMIFMHPKLIFSNIVAILFASWATYANVKKKHIHLIPWLITVIIVACGIYGGWGSNQSIMTILISSVILLYPDKKMFLIGFLVMYANDILKLFILPSTTAEVFNKDITQVILVGAIGGILFLVAHMSQKLFRESEKRWAEVEQSRVRVESMLERVKVSVTGLTNFTDQLKRKVDETGSIMNEVTIGFSEVAKGVEFQATSVAEISGSLSQSDQHIRDVAANSSKMKELSSHMTQSTQTGSTQMEQLNVQMQGISDQIKITADDMERFNQESESMTMLLSSITEIASQTNLLALNAAIEAARAGEQGRGFAVVSEEVRKLAEHSGQSAQEIATVLARLKGQTQALTDRFVNIRESLSKGQETVETAEDVFRTINGNSQHVLSQAMDIEGSSATMKDASTKVVNEVADISSVTEQSSAAAEEILASMEEQRNLTQNIVSSFDELELLIRSLNELVADDQNSSNVTVPSEQSA</sequence>
<organism evidence="6 7">
    <name type="scientific">Paenibacillus tundrae</name>
    <dbReference type="NCBI Taxonomy" id="528187"/>
    <lineage>
        <taxon>Bacteria</taxon>
        <taxon>Bacillati</taxon>
        <taxon>Bacillota</taxon>
        <taxon>Bacilli</taxon>
        <taxon>Bacillales</taxon>
        <taxon>Paenibacillaceae</taxon>
        <taxon>Paenibacillus</taxon>
    </lineage>
</organism>
<evidence type="ECO:0000256" key="3">
    <source>
        <dbReference type="PROSITE-ProRule" id="PRU00284"/>
    </source>
</evidence>
<keyword evidence="4" id="KW-1133">Transmembrane helix</keyword>
<dbReference type="EMBL" id="JAUSTI010000006">
    <property type="protein sequence ID" value="MDQ0171205.1"/>
    <property type="molecule type" value="Genomic_DNA"/>
</dbReference>
<dbReference type="PROSITE" id="PS50111">
    <property type="entry name" value="CHEMOTAXIS_TRANSDUC_2"/>
    <property type="match status" value="1"/>
</dbReference>
<evidence type="ECO:0000256" key="1">
    <source>
        <dbReference type="ARBA" id="ARBA00022500"/>
    </source>
</evidence>
<feature type="transmembrane region" description="Helical" evidence="4">
    <location>
        <begin position="12"/>
        <end position="31"/>
    </location>
</feature>
<dbReference type="Proteomes" id="UP001233836">
    <property type="component" value="Unassembled WGS sequence"/>
</dbReference>
<comment type="similarity">
    <text evidence="2">Belongs to the methyl-accepting chemotaxis (MCP) protein family.</text>
</comment>
<dbReference type="Pfam" id="PF00015">
    <property type="entry name" value="MCPsignal"/>
    <property type="match status" value="1"/>
</dbReference>
<name>A0ABT9WD61_9BACL</name>